<feature type="non-terminal residue" evidence="2">
    <location>
        <position position="1"/>
    </location>
</feature>
<feature type="region of interest" description="Disordered" evidence="1">
    <location>
        <begin position="56"/>
        <end position="83"/>
    </location>
</feature>
<dbReference type="PATRIC" id="fig|1184387.3.peg.1250"/>
<organism evidence="2 3">
    <name type="scientific">Mesotoga prima</name>
    <dbReference type="NCBI Taxonomy" id="1184387"/>
    <lineage>
        <taxon>Bacteria</taxon>
        <taxon>Thermotogati</taxon>
        <taxon>Thermotogota</taxon>
        <taxon>Thermotogae</taxon>
        <taxon>Kosmotogales</taxon>
        <taxon>Kosmotogaceae</taxon>
        <taxon>Mesotoga</taxon>
    </lineage>
</organism>
<protein>
    <submittedName>
        <fullName evidence="2">Uncharacterized protein</fullName>
    </submittedName>
</protein>
<evidence type="ECO:0000313" key="3">
    <source>
        <dbReference type="Proteomes" id="UP000054092"/>
    </source>
</evidence>
<reference evidence="3" key="1">
    <citation type="journal article" date="2015" name="MBio">
        <title>Genome-Resolved Metagenomic Analysis Reveals Roles for Candidate Phyla and Other Microbial Community Members in Biogeochemical Transformations in Oil Reservoirs.</title>
        <authorList>
            <person name="Hu P."/>
            <person name="Tom L."/>
            <person name="Singh A."/>
            <person name="Thomas B.C."/>
            <person name="Baker B.J."/>
            <person name="Piceno Y.M."/>
            <person name="Andersen G.L."/>
            <person name="Banfield J.F."/>
        </authorList>
    </citation>
    <scope>NUCLEOTIDE SEQUENCE [LARGE SCALE GENOMIC DNA]</scope>
</reference>
<dbReference type="AlphaFoldDB" id="A0A101HPC0"/>
<accession>A0A101HPC0</accession>
<evidence type="ECO:0000313" key="2">
    <source>
        <dbReference type="EMBL" id="KUK80627.1"/>
    </source>
</evidence>
<proteinExistence type="predicted"/>
<comment type="caution">
    <text evidence="2">The sequence shown here is derived from an EMBL/GenBank/DDBJ whole genome shotgun (WGS) entry which is preliminary data.</text>
</comment>
<dbReference type="EMBL" id="LGGP01000130">
    <property type="protein sequence ID" value="KUK80627.1"/>
    <property type="molecule type" value="Genomic_DNA"/>
</dbReference>
<name>A0A101HPC0_9BACT</name>
<dbReference type="Proteomes" id="UP000054092">
    <property type="component" value="Unassembled WGS sequence"/>
</dbReference>
<evidence type="ECO:0000256" key="1">
    <source>
        <dbReference type="SAM" id="MobiDB-lite"/>
    </source>
</evidence>
<gene>
    <name evidence="2" type="ORF">XD94_0858</name>
</gene>
<sequence length="83" mass="9098">NLLVNLKNKDINKALASEPPNPIQNMGDRNLPLSIEPSNVFKRAMYKVLVTPIPLTTDNNKGKFENPHLAPGTETGMGKKDST</sequence>